<feature type="transmembrane region" description="Helical" evidence="1">
    <location>
        <begin position="131"/>
        <end position="152"/>
    </location>
</feature>
<feature type="transmembrane region" description="Helical" evidence="1">
    <location>
        <begin position="108"/>
        <end position="125"/>
    </location>
</feature>
<feature type="transmembrane region" description="Helical" evidence="1">
    <location>
        <begin position="86"/>
        <end position="103"/>
    </location>
</feature>
<reference evidence="2 3" key="1">
    <citation type="submission" date="2020-07" db="EMBL/GenBank/DDBJ databases">
        <title>Description of Kordia aestuariivivens sp. nov., isolated from a tidal flat.</title>
        <authorList>
            <person name="Park S."/>
            <person name="Yoon J.-H."/>
        </authorList>
    </citation>
    <scope>NUCLEOTIDE SEQUENCE [LARGE SCALE GENOMIC DNA]</scope>
    <source>
        <strain evidence="2 3">YSTF-M3</strain>
    </source>
</reference>
<dbReference type="EMBL" id="JACGWS010000015">
    <property type="protein sequence ID" value="MBC8757011.1"/>
    <property type="molecule type" value="Genomic_DNA"/>
</dbReference>
<organism evidence="2 3">
    <name type="scientific">Kordia aestuariivivens</name>
    <dbReference type="NCBI Taxonomy" id="2759037"/>
    <lineage>
        <taxon>Bacteria</taxon>
        <taxon>Pseudomonadati</taxon>
        <taxon>Bacteroidota</taxon>
        <taxon>Flavobacteriia</taxon>
        <taxon>Flavobacteriales</taxon>
        <taxon>Flavobacteriaceae</taxon>
        <taxon>Kordia</taxon>
    </lineage>
</organism>
<comment type="caution">
    <text evidence="2">The sequence shown here is derived from an EMBL/GenBank/DDBJ whole genome shotgun (WGS) entry which is preliminary data.</text>
</comment>
<keyword evidence="3" id="KW-1185">Reference proteome</keyword>
<evidence type="ECO:0000313" key="3">
    <source>
        <dbReference type="Proteomes" id="UP000619238"/>
    </source>
</evidence>
<dbReference type="Proteomes" id="UP000619238">
    <property type="component" value="Unassembled WGS sequence"/>
</dbReference>
<proteinExistence type="predicted"/>
<dbReference type="RefSeq" id="WP_187564051.1">
    <property type="nucleotide sequence ID" value="NZ_JACGWS010000015.1"/>
</dbReference>
<protein>
    <recommendedName>
        <fullName evidence="4">Zinc ribbon domain-containing protein</fullName>
    </recommendedName>
</protein>
<keyword evidence="1" id="KW-0472">Membrane</keyword>
<evidence type="ECO:0000256" key="1">
    <source>
        <dbReference type="SAM" id="Phobius"/>
    </source>
</evidence>
<name>A0ABR7QF60_9FLAO</name>
<accession>A0ABR7QF60</accession>
<sequence length="166" mass="18741">MEENICSYCKAGVSQVEVHCENCGFPLIGTEKEKAIWIGRQTMRKSKIDNSAKMVGKTRIILYVLAGFQVLNAILVYVKFSSIIDVVFYLVVAALLATFGYLSPKKPILFVSLALCVMLGYYFLLYLADPILLYSGILWKCAIVMALLYTLYDAIESHNLKKKYKL</sequence>
<keyword evidence="1" id="KW-1133">Transmembrane helix</keyword>
<keyword evidence="1" id="KW-0812">Transmembrane</keyword>
<feature type="transmembrane region" description="Helical" evidence="1">
    <location>
        <begin position="60"/>
        <end position="80"/>
    </location>
</feature>
<gene>
    <name evidence="2" type="ORF">H2O64_20230</name>
</gene>
<evidence type="ECO:0008006" key="4">
    <source>
        <dbReference type="Google" id="ProtNLM"/>
    </source>
</evidence>
<evidence type="ECO:0000313" key="2">
    <source>
        <dbReference type="EMBL" id="MBC8757011.1"/>
    </source>
</evidence>